<feature type="transmembrane region" description="Helical" evidence="1">
    <location>
        <begin position="21"/>
        <end position="47"/>
    </location>
</feature>
<accession>A0A1G2HK83</accession>
<keyword evidence="1" id="KW-1133">Transmembrane helix</keyword>
<name>A0A1G2HK83_9BACT</name>
<organism evidence="2 3">
    <name type="scientific">Candidatus Staskawiczbacteria bacterium RIFCSPHIGHO2_01_FULL_36_16</name>
    <dbReference type="NCBI Taxonomy" id="1802200"/>
    <lineage>
        <taxon>Bacteria</taxon>
        <taxon>Candidatus Staskawicziibacteriota</taxon>
    </lineage>
</organism>
<evidence type="ECO:0000313" key="2">
    <source>
        <dbReference type="EMBL" id="OGZ62896.1"/>
    </source>
</evidence>
<sequence length="179" mass="20585">MTNILPPKEKEYLRLEQAKKIVIILGFAAIVSLICLLLILLSIKYYILSAAGSQKFILQESEKMYQASDFAEFKNMISKYNGILPEILSFYEKEIYFSDILNVVSQVQRPEGLYFNKIYINGEAAGKIKVIVSGFSDTRENLLLFQKRMQEEPKIKNISFSPESWINPVNISFNLSFGY</sequence>
<dbReference type="AlphaFoldDB" id="A0A1G2HK83"/>
<proteinExistence type="predicted"/>
<keyword evidence="1" id="KW-0472">Membrane</keyword>
<keyword evidence="1" id="KW-0812">Transmembrane</keyword>
<gene>
    <name evidence="2" type="ORF">A2812_01505</name>
</gene>
<protein>
    <submittedName>
        <fullName evidence="2">Uncharacterized protein</fullName>
    </submittedName>
</protein>
<comment type="caution">
    <text evidence="2">The sequence shown here is derived from an EMBL/GenBank/DDBJ whole genome shotgun (WGS) entry which is preliminary data.</text>
</comment>
<reference evidence="2 3" key="1">
    <citation type="journal article" date="2016" name="Nat. Commun.">
        <title>Thousands of microbial genomes shed light on interconnected biogeochemical processes in an aquifer system.</title>
        <authorList>
            <person name="Anantharaman K."/>
            <person name="Brown C.T."/>
            <person name="Hug L.A."/>
            <person name="Sharon I."/>
            <person name="Castelle C.J."/>
            <person name="Probst A.J."/>
            <person name="Thomas B.C."/>
            <person name="Singh A."/>
            <person name="Wilkins M.J."/>
            <person name="Karaoz U."/>
            <person name="Brodie E.L."/>
            <person name="Williams K.H."/>
            <person name="Hubbard S.S."/>
            <person name="Banfield J.F."/>
        </authorList>
    </citation>
    <scope>NUCLEOTIDE SEQUENCE [LARGE SCALE GENOMIC DNA]</scope>
</reference>
<evidence type="ECO:0000256" key="1">
    <source>
        <dbReference type="SAM" id="Phobius"/>
    </source>
</evidence>
<dbReference type="Proteomes" id="UP000177190">
    <property type="component" value="Unassembled WGS sequence"/>
</dbReference>
<dbReference type="STRING" id="1802200.A2812_01505"/>
<evidence type="ECO:0000313" key="3">
    <source>
        <dbReference type="Proteomes" id="UP000177190"/>
    </source>
</evidence>
<dbReference type="EMBL" id="MHOM01000047">
    <property type="protein sequence ID" value="OGZ62896.1"/>
    <property type="molecule type" value="Genomic_DNA"/>
</dbReference>